<keyword evidence="3" id="KW-0378">Hydrolase</keyword>
<dbReference type="GO" id="GO:0016787">
    <property type="term" value="F:hydrolase activity"/>
    <property type="evidence" value="ECO:0007669"/>
    <property type="project" value="UniProtKB-KW"/>
</dbReference>
<dbReference type="SUPFAM" id="SSF51556">
    <property type="entry name" value="Metallo-dependent hydrolases"/>
    <property type="match status" value="1"/>
</dbReference>
<gene>
    <name evidence="3" type="ORF">FHP25_37865</name>
</gene>
<dbReference type="AlphaFoldDB" id="A0A5C8P8B9"/>
<evidence type="ECO:0000256" key="1">
    <source>
        <dbReference type="ARBA" id="ARBA00038310"/>
    </source>
</evidence>
<proteinExistence type="inferred from homology"/>
<evidence type="ECO:0000313" key="4">
    <source>
        <dbReference type="Proteomes" id="UP000321638"/>
    </source>
</evidence>
<dbReference type="Gene3D" id="3.20.20.140">
    <property type="entry name" value="Metal-dependent hydrolases"/>
    <property type="match status" value="1"/>
</dbReference>
<dbReference type="InterPro" id="IPR032466">
    <property type="entry name" value="Metal_Hydrolase"/>
</dbReference>
<dbReference type="PANTHER" id="PTHR43569:SF2">
    <property type="entry name" value="AMIDOHYDROLASE-RELATED DOMAIN-CONTAINING PROTEIN"/>
    <property type="match status" value="1"/>
</dbReference>
<dbReference type="Proteomes" id="UP000321638">
    <property type="component" value="Unassembled WGS sequence"/>
</dbReference>
<dbReference type="OrthoDB" id="7183088at2"/>
<comment type="similarity">
    <text evidence="1">Belongs to the metallo-dependent hydrolases superfamily.</text>
</comment>
<evidence type="ECO:0000259" key="2">
    <source>
        <dbReference type="Pfam" id="PF04909"/>
    </source>
</evidence>
<dbReference type="Pfam" id="PF04909">
    <property type="entry name" value="Amidohydro_2"/>
    <property type="match status" value="1"/>
</dbReference>
<dbReference type="PANTHER" id="PTHR43569">
    <property type="entry name" value="AMIDOHYDROLASE"/>
    <property type="match status" value="1"/>
</dbReference>
<organism evidence="3 4">
    <name type="scientific">Vineibacter terrae</name>
    <dbReference type="NCBI Taxonomy" id="2586908"/>
    <lineage>
        <taxon>Bacteria</taxon>
        <taxon>Pseudomonadati</taxon>
        <taxon>Pseudomonadota</taxon>
        <taxon>Alphaproteobacteria</taxon>
        <taxon>Hyphomicrobiales</taxon>
        <taxon>Vineibacter</taxon>
    </lineage>
</organism>
<feature type="domain" description="Amidohydrolase-related" evidence="2">
    <location>
        <begin position="59"/>
        <end position="329"/>
    </location>
</feature>
<dbReference type="InterPro" id="IPR052350">
    <property type="entry name" value="Metallo-dep_Lactonases"/>
</dbReference>
<dbReference type="EMBL" id="VDUZ01000074">
    <property type="protein sequence ID" value="TXL69704.1"/>
    <property type="molecule type" value="Genomic_DNA"/>
</dbReference>
<protein>
    <submittedName>
        <fullName evidence="3">Amidohydrolase</fullName>
    </submittedName>
</protein>
<reference evidence="3 4" key="1">
    <citation type="submission" date="2019-06" db="EMBL/GenBank/DDBJ databases">
        <title>New taxonomy in bacterial strain CC-CFT640, isolated from vineyard.</title>
        <authorList>
            <person name="Lin S.-Y."/>
            <person name="Tsai C.-F."/>
            <person name="Young C.-C."/>
        </authorList>
    </citation>
    <scope>NUCLEOTIDE SEQUENCE [LARGE SCALE GENOMIC DNA]</scope>
    <source>
        <strain evidence="3 4">CC-CFT640</strain>
    </source>
</reference>
<name>A0A5C8P8B9_9HYPH</name>
<sequence length="335" mass="36243">MSVSCRQCSKPRHDLTINAGCVSCRAATVEAVRCTRDTATAHETLTGIEHREAGTMLTIDAQVHAYERNHPGRPWAAVLHGPAEVTGDQLVAAMDAVGVDGAILVSVWTMYRYDASYALAVHAAHPGRFGLVKPVDPSDPAVVDTIDAWAATPGRVAIRIMMGPDVSTDAADPGINRVLAAAARHDLPVNLLCRGRLEQVGLMAARNPSTRLVIDHLGLNQPFEPPVPAEPFADLPQLLKLAAHDNVVVKITGACTLSHQPFPYSDLWQPLGRIFDAFGFDRCMWGTDWTRAVALLTYEQGVEAFRVTDRLSDGERAALMGGTVQKVYRWSPAKA</sequence>
<comment type="caution">
    <text evidence="3">The sequence shown here is derived from an EMBL/GenBank/DDBJ whole genome shotgun (WGS) entry which is preliminary data.</text>
</comment>
<keyword evidence="4" id="KW-1185">Reference proteome</keyword>
<dbReference type="InterPro" id="IPR006680">
    <property type="entry name" value="Amidohydro-rel"/>
</dbReference>
<evidence type="ECO:0000313" key="3">
    <source>
        <dbReference type="EMBL" id="TXL69704.1"/>
    </source>
</evidence>
<accession>A0A5C8P8B9</accession>